<organism evidence="3 4">
    <name type="scientific">Mytilus edulis</name>
    <name type="common">Blue mussel</name>
    <dbReference type="NCBI Taxonomy" id="6550"/>
    <lineage>
        <taxon>Eukaryota</taxon>
        <taxon>Metazoa</taxon>
        <taxon>Spiralia</taxon>
        <taxon>Lophotrochozoa</taxon>
        <taxon>Mollusca</taxon>
        <taxon>Bivalvia</taxon>
        <taxon>Autobranchia</taxon>
        <taxon>Pteriomorphia</taxon>
        <taxon>Mytilida</taxon>
        <taxon>Mytiloidea</taxon>
        <taxon>Mytilidae</taxon>
        <taxon>Mytilinae</taxon>
        <taxon>Mytilus</taxon>
    </lineage>
</organism>
<keyword evidence="2" id="KW-0472">Membrane</keyword>
<comment type="caution">
    <text evidence="3">The sequence shown here is derived from an EMBL/GenBank/DDBJ whole genome shotgun (WGS) entry which is preliminary data.</text>
</comment>
<dbReference type="Proteomes" id="UP000683360">
    <property type="component" value="Unassembled WGS sequence"/>
</dbReference>
<evidence type="ECO:0000313" key="3">
    <source>
        <dbReference type="EMBL" id="CAG2239196.1"/>
    </source>
</evidence>
<name>A0A8S3UAE8_MYTED</name>
<dbReference type="EMBL" id="CAJPWZ010002506">
    <property type="protein sequence ID" value="CAG2239196.1"/>
    <property type="molecule type" value="Genomic_DNA"/>
</dbReference>
<feature type="compositionally biased region" description="Low complexity" evidence="1">
    <location>
        <begin position="377"/>
        <end position="389"/>
    </location>
</feature>
<proteinExistence type="predicted"/>
<dbReference type="AlphaFoldDB" id="A0A8S3UAE8"/>
<evidence type="ECO:0000313" key="4">
    <source>
        <dbReference type="Proteomes" id="UP000683360"/>
    </source>
</evidence>
<keyword evidence="2" id="KW-1133">Transmembrane helix</keyword>
<sequence>MPLRFQSLGTIVCMCIFLVKDKKCHSLDLQRYPAGITAIEAINKCGAAGIENDPLVLSKLAELHGQEFWTGLGIFTQLTPWIEIIGCFLLQFRPTEVFYVSSTGLCNKECSTEYFGYNKVNRFCTCFENSEILLTRKTNLSSCRTAINETVLIYKIYNGTITSSVANNGLCSTLSCIHPDLIVMHEEHCKGMSHIEEDGMPSSMGQFWGRPQIQTFESCWNQNKLLLSSNACPTFTPSAWTNVFREEIEVELKLGDRAVSPKLCLSVHITTSDHKGENILTMHHRNCSTKLEWFTCKEVFVTVRNEYHTDEAKYSSYDAVIGGVLGACSMIAVLVVLIVCKVRSKGIFAESNTQDYEDTSHVNFSTTTYDDLDSTKHTNTTSTSTSNRTFDIDESSTPVYEEVNKN</sequence>
<dbReference type="OrthoDB" id="6192483at2759"/>
<gene>
    <name evidence="3" type="ORF">MEDL_51561</name>
</gene>
<evidence type="ECO:0000256" key="1">
    <source>
        <dbReference type="SAM" id="MobiDB-lite"/>
    </source>
</evidence>
<protein>
    <submittedName>
        <fullName evidence="3">Uncharacterized protein</fullName>
    </submittedName>
</protein>
<keyword evidence="2" id="KW-0812">Transmembrane</keyword>
<reference evidence="3" key="1">
    <citation type="submission" date="2021-03" db="EMBL/GenBank/DDBJ databases">
        <authorList>
            <person name="Bekaert M."/>
        </authorList>
    </citation>
    <scope>NUCLEOTIDE SEQUENCE</scope>
</reference>
<feature type="transmembrane region" description="Helical" evidence="2">
    <location>
        <begin position="319"/>
        <end position="340"/>
    </location>
</feature>
<evidence type="ECO:0000256" key="2">
    <source>
        <dbReference type="SAM" id="Phobius"/>
    </source>
</evidence>
<feature type="region of interest" description="Disordered" evidence="1">
    <location>
        <begin position="375"/>
        <end position="406"/>
    </location>
</feature>
<accession>A0A8S3UAE8</accession>
<keyword evidence="4" id="KW-1185">Reference proteome</keyword>